<feature type="region of interest" description="Disordered" evidence="1">
    <location>
        <begin position="1"/>
        <end position="23"/>
    </location>
</feature>
<evidence type="ECO:0000313" key="3">
    <source>
        <dbReference type="Proteomes" id="UP000295075"/>
    </source>
</evidence>
<proteinExistence type="predicted"/>
<evidence type="ECO:0000256" key="1">
    <source>
        <dbReference type="SAM" id="MobiDB-lite"/>
    </source>
</evidence>
<comment type="caution">
    <text evidence="2">The sequence shown here is derived from an EMBL/GenBank/DDBJ whole genome shotgun (WGS) entry which is preliminary data.</text>
</comment>
<dbReference type="RefSeq" id="WP_132411445.1">
    <property type="nucleotide sequence ID" value="NZ_SMKA01000154.1"/>
</dbReference>
<organism evidence="2 3">
    <name type="scientific">Kribbella albertanoniae</name>
    <dbReference type="NCBI Taxonomy" id="1266829"/>
    <lineage>
        <taxon>Bacteria</taxon>
        <taxon>Bacillati</taxon>
        <taxon>Actinomycetota</taxon>
        <taxon>Actinomycetes</taxon>
        <taxon>Propionibacteriales</taxon>
        <taxon>Kribbellaceae</taxon>
        <taxon>Kribbella</taxon>
    </lineage>
</organism>
<keyword evidence="3" id="KW-1185">Reference proteome</keyword>
<dbReference type="Proteomes" id="UP000295075">
    <property type="component" value="Unassembled WGS sequence"/>
</dbReference>
<protein>
    <recommendedName>
        <fullName evidence="4">XRE family transcriptional regulator</fullName>
    </recommendedName>
</protein>
<feature type="compositionally biased region" description="Basic and acidic residues" evidence="1">
    <location>
        <begin position="9"/>
        <end position="23"/>
    </location>
</feature>
<accession>A0A4R4PNV0</accession>
<dbReference type="OrthoDB" id="3213425at2"/>
<name>A0A4R4PNV0_9ACTN</name>
<sequence length="447" mass="49389">MPAANDLLRSARERTPSRRAPGERMSRVELADAVCAWLWETTEVRYELDGHYIAKLERGAVRWPGAAYRSGLRYILNVATDNELGFVPPPGTPSTEPELEPPSTLGLDEEVGRAGDESIALLTFAEESNVGELTVEQLHADIERISQLYLHTPTKPLFERSRAVRDRAFVLLAGRQSPKQSRDLYAAAGWAITLLAWMSVDLGRPEVAESHARTAWACAEAADHNELRGWIRATQHTAAFWQDEFVRAADHAQDGLRYAAGTSRLFLSSALAVDLARSGQLSEARAALAAAQEVPELPSVPELGGPLLCTPERAEGLWANAQLALGDAHETLVHADRSVARFESRPHVLRNPGSERMVRLQQVIAHLTLGELDGAITAIEPVLETALEYRVRPLIHRMGEVAALTAPFTRVARGRQLRERIRDFIYRPDLPGRRAAYRPPSLTAKES</sequence>
<evidence type="ECO:0000313" key="2">
    <source>
        <dbReference type="EMBL" id="TDC23862.1"/>
    </source>
</evidence>
<gene>
    <name evidence="2" type="ORF">E1261_27415</name>
</gene>
<evidence type="ECO:0008006" key="4">
    <source>
        <dbReference type="Google" id="ProtNLM"/>
    </source>
</evidence>
<dbReference type="AlphaFoldDB" id="A0A4R4PNV0"/>
<dbReference type="EMBL" id="SMKA01000154">
    <property type="protein sequence ID" value="TDC23862.1"/>
    <property type="molecule type" value="Genomic_DNA"/>
</dbReference>
<reference evidence="2 3" key="1">
    <citation type="submission" date="2019-03" db="EMBL/GenBank/DDBJ databases">
        <title>Draft genome sequences of novel Actinobacteria.</title>
        <authorList>
            <person name="Sahin N."/>
            <person name="Ay H."/>
            <person name="Saygin H."/>
        </authorList>
    </citation>
    <scope>NUCLEOTIDE SEQUENCE [LARGE SCALE GENOMIC DNA]</scope>
    <source>
        <strain evidence="2 3">JCM 30547</strain>
    </source>
</reference>